<keyword evidence="4" id="KW-1185">Reference proteome</keyword>
<feature type="transmembrane region" description="Helical" evidence="1">
    <location>
        <begin position="123"/>
        <end position="140"/>
    </location>
</feature>
<evidence type="ECO:0000256" key="1">
    <source>
        <dbReference type="SAM" id="Phobius"/>
    </source>
</evidence>
<keyword evidence="1" id="KW-0472">Membrane</keyword>
<evidence type="ECO:0000313" key="3">
    <source>
        <dbReference type="EnsemblProtists" id="EOD15392"/>
    </source>
</evidence>
<feature type="domain" description="Tyrosinase copper-binding" evidence="2">
    <location>
        <begin position="711"/>
        <end position="834"/>
    </location>
</feature>
<name>A0A0D3IVV7_EMIH1</name>
<reference evidence="4" key="1">
    <citation type="journal article" date="2013" name="Nature">
        <title>Pan genome of the phytoplankton Emiliania underpins its global distribution.</title>
        <authorList>
            <person name="Read B.A."/>
            <person name="Kegel J."/>
            <person name="Klute M.J."/>
            <person name="Kuo A."/>
            <person name="Lefebvre S.C."/>
            <person name="Maumus F."/>
            <person name="Mayer C."/>
            <person name="Miller J."/>
            <person name="Monier A."/>
            <person name="Salamov A."/>
            <person name="Young J."/>
            <person name="Aguilar M."/>
            <person name="Claverie J.M."/>
            <person name="Frickenhaus S."/>
            <person name="Gonzalez K."/>
            <person name="Herman E.K."/>
            <person name="Lin Y.C."/>
            <person name="Napier J."/>
            <person name="Ogata H."/>
            <person name="Sarno A.F."/>
            <person name="Shmutz J."/>
            <person name="Schroeder D."/>
            <person name="de Vargas C."/>
            <person name="Verret F."/>
            <person name="von Dassow P."/>
            <person name="Valentin K."/>
            <person name="Van de Peer Y."/>
            <person name="Wheeler G."/>
            <person name="Dacks J.B."/>
            <person name="Delwiche C.F."/>
            <person name="Dyhrman S.T."/>
            <person name="Glockner G."/>
            <person name="John U."/>
            <person name="Richards T."/>
            <person name="Worden A.Z."/>
            <person name="Zhang X."/>
            <person name="Grigoriev I.V."/>
            <person name="Allen A.E."/>
            <person name="Bidle K."/>
            <person name="Borodovsky M."/>
            <person name="Bowler C."/>
            <person name="Brownlee C."/>
            <person name="Cock J.M."/>
            <person name="Elias M."/>
            <person name="Gladyshev V.N."/>
            <person name="Groth M."/>
            <person name="Guda C."/>
            <person name="Hadaegh A."/>
            <person name="Iglesias-Rodriguez M.D."/>
            <person name="Jenkins J."/>
            <person name="Jones B.M."/>
            <person name="Lawson T."/>
            <person name="Leese F."/>
            <person name="Lindquist E."/>
            <person name="Lobanov A."/>
            <person name="Lomsadze A."/>
            <person name="Malik S.B."/>
            <person name="Marsh M.E."/>
            <person name="Mackinder L."/>
            <person name="Mock T."/>
            <person name="Mueller-Roeber B."/>
            <person name="Pagarete A."/>
            <person name="Parker M."/>
            <person name="Probert I."/>
            <person name="Quesneville H."/>
            <person name="Raines C."/>
            <person name="Rensing S.A."/>
            <person name="Riano-Pachon D.M."/>
            <person name="Richier S."/>
            <person name="Rokitta S."/>
            <person name="Shiraiwa Y."/>
            <person name="Soanes D.M."/>
            <person name="van der Giezen M."/>
            <person name="Wahlund T.M."/>
            <person name="Williams B."/>
            <person name="Wilson W."/>
            <person name="Wolfe G."/>
            <person name="Wurch L.L."/>
        </authorList>
    </citation>
    <scope>NUCLEOTIDE SEQUENCE</scope>
</reference>
<sequence>MLACVDSMRENDLLGARAERCLAPCPSSPSPQSISMISPRAVVSITIIVTVFTSILAPILITILITILVTILIATLVNIIINNVTFFFIVVVNILPLIATTLSVPDNICYIADQLFVRCKNGWYESLITIITIVIIVILGRCRFPRSTRSAYCAYLLEGLQPHRGGLSQATTECYTDIADESAARVAISGMPAAHFTVASSVAAASLAVQGRRTVCAHLLEGLQPHRGGLSQATTECYTDIADESAARVAISGTPAAHLTVASSATTECYTDIADESAGVRAVTVTSRPVLDIDPTAVIAAPVDAAFDPAMSHCLFVHSNAAAVLTLTVVVAGSSMTLYTRWFALAALVTGSLSASVPDQAGTGAADRNLMFSSLPPEPKCPEEPKCPPRRKCDGGAHRANADFSLPRERKEWRELSPTEIDKYACALKVLDQHTTKELRECYGETAWSFPDLVNLHACAAADPRGDQGHRTPGFMLFHKSYVLTFEEAILAVDPSIGATPWWNMALDSAPVLNLDGTVKVAAGELYCPTLSNPNMTYGSKNDDPKRANLDMGHPERHCDPEKYIWSCNYFGEMHGSGPNFEVTNGRWAYRKMPRWSDFDHEYWMKDHKYGVTNQCITDKYLNPRSANKHTALRKSPYFYGLGLDNQATQNCERCCDANRDGKNGACTCEFGVDRAETYMRGPTLDTATCSPYVTRNPNGRGSGPLSTTFPGVQFPQTLDNWPANQNGRSQQDSLIRYTKDDFDACANSNNTRIWTEWQNCQEENLSGTLEGEYCPADKDTCTQQDLKKVYALHSTAHDKTLGEIGDVTTSPSDPALFFSYHAYIDKNFMEWQTSMKKEGRFVDHHHRELWDQKPPGPGLSADYFGYPRQVTIEEWNDTVTKFEDVPLVKDLIWNSNQRMELRGYVKPVEDFRNFDLQQWIDLLGAKQSPNTHQFPNQSFSTRWREEATGTHDDYIAIYNAHAGHVRSDEDGFKKFFNTLTAAEVYPHFLGPACSSAANNPNGSTSDNTAEPIFNPIFSSNCIQPTFPSPQEGSLTYKLTNGARTYSSSGPFIYMTSYRPTDFFVRGSLADPTLPWVPGTLLKDFALGGLPFRNLFPTDDGGEFGYTNKDIIELSLPCFPGRSPDNEAAPCAPYSYSNYNGESKDE</sequence>
<proteinExistence type="predicted"/>
<dbReference type="AlphaFoldDB" id="A0A0D3IVV7"/>
<protein>
    <recommendedName>
        <fullName evidence="2">Tyrosinase copper-binding domain-containing protein</fullName>
    </recommendedName>
</protein>
<keyword evidence="1" id="KW-0812">Transmembrane</keyword>
<dbReference type="EnsemblProtists" id="EOD15392">
    <property type="protein sequence ID" value="EOD15392"/>
    <property type="gene ID" value="EMIHUDRAFT_464495"/>
</dbReference>
<feature type="domain" description="Tyrosinase copper-binding" evidence="2">
    <location>
        <begin position="449"/>
        <end position="516"/>
    </location>
</feature>
<dbReference type="HOGENOM" id="CLU_008763_0_0_1"/>
<keyword evidence="1" id="KW-1133">Transmembrane helix</keyword>
<dbReference type="Proteomes" id="UP000013827">
    <property type="component" value="Unassembled WGS sequence"/>
</dbReference>
<dbReference type="Gene3D" id="1.10.1280.10">
    <property type="entry name" value="Di-copper center containing domain from catechol oxidase"/>
    <property type="match status" value="2"/>
</dbReference>
<feature type="transmembrane region" description="Helical" evidence="1">
    <location>
        <begin position="41"/>
        <end position="74"/>
    </location>
</feature>
<dbReference type="InterPro" id="IPR002227">
    <property type="entry name" value="Tyrosinase_Cu-bd"/>
</dbReference>
<dbReference type="GO" id="GO:0016491">
    <property type="term" value="F:oxidoreductase activity"/>
    <property type="evidence" value="ECO:0007669"/>
    <property type="project" value="InterPro"/>
</dbReference>
<organism evidence="3 4">
    <name type="scientific">Emiliania huxleyi (strain CCMP1516)</name>
    <dbReference type="NCBI Taxonomy" id="280463"/>
    <lineage>
        <taxon>Eukaryota</taxon>
        <taxon>Haptista</taxon>
        <taxon>Haptophyta</taxon>
        <taxon>Prymnesiophyceae</taxon>
        <taxon>Isochrysidales</taxon>
        <taxon>Noelaerhabdaceae</taxon>
        <taxon>Emiliania</taxon>
    </lineage>
</organism>
<dbReference type="PaxDb" id="2903-EOD15392"/>
<reference evidence="3" key="2">
    <citation type="submission" date="2024-10" db="UniProtKB">
        <authorList>
            <consortium name="EnsemblProtists"/>
        </authorList>
    </citation>
    <scope>IDENTIFICATION</scope>
</reference>
<dbReference type="RefSeq" id="XP_005767821.1">
    <property type="nucleotide sequence ID" value="XM_005767764.1"/>
</dbReference>
<evidence type="ECO:0000313" key="4">
    <source>
        <dbReference type="Proteomes" id="UP000013827"/>
    </source>
</evidence>
<dbReference type="Pfam" id="PF00264">
    <property type="entry name" value="Tyrosinase"/>
    <property type="match status" value="2"/>
</dbReference>
<feature type="transmembrane region" description="Helical" evidence="1">
    <location>
        <begin position="80"/>
        <end position="102"/>
    </location>
</feature>
<dbReference type="GeneID" id="17261538"/>
<dbReference type="KEGG" id="ehx:EMIHUDRAFT_464495"/>
<dbReference type="SUPFAM" id="SSF48056">
    <property type="entry name" value="Di-copper centre-containing domain"/>
    <property type="match status" value="2"/>
</dbReference>
<accession>A0A0D3IVV7</accession>
<evidence type="ECO:0000259" key="2">
    <source>
        <dbReference type="Pfam" id="PF00264"/>
    </source>
</evidence>
<dbReference type="InterPro" id="IPR008922">
    <property type="entry name" value="Di-copper_centre_dom_sf"/>
</dbReference>